<evidence type="ECO:0000256" key="2">
    <source>
        <dbReference type="ARBA" id="ARBA00010199"/>
    </source>
</evidence>
<gene>
    <name evidence="6" type="ORF">SELMODRAFT_404187</name>
</gene>
<dbReference type="KEGG" id="smo:SELMODRAFT_404187"/>
<dbReference type="HOGENOM" id="CLU_763763_0_0_1"/>
<accession>D8QUJ3</accession>
<keyword evidence="4" id="KW-1133">Transmembrane helix</keyword>
<dbReference type="EMBL" id="GL377567">
    <property type="protein sequence ID" value="EFJ36303.1"/>
    <property type="molecule type" value="Genomic_DNA"/>
</dbReference>
<dbReference type="Gramene" id="EFJ36303">
    <property type="protein sequence ID" value="EFJ36303"/>
    <property type="gene ID" value="SELMODRAFT_404187"/>
</dbReference>
<reference evidence="6 7" key="1">
    <citation type="journal article" date="2011" name="Science">
        <title>The Selaginella genome identifies genetic changes associated with the evolution of vascular plants.</title>
        <authorList>
            <person name="Banks J.A."/>
            <person name="Nishiyama T."/>
            <person name="Hasebe M."/>
            <person name="Bowman J.L."/>
            <person name="Gribskov M."/>
            <person name="dePamphilis C."/>
            <person name="Albert V.A."/>
            <person name="Aono N."/>
            <person name="Aoyama T."/>
            <person name="Ambrose B.A."/>
            <person name="Ashton N.W."/>
            <person name="Axtell M.J."/>
            <person name="Barker E."/>
            <person name="Barker M.S."/>
            <person name="Bennetzen J.L."/>
            <person name="Bonawitz N.D."/>
            <person name="Chapple C."/>
            <person name="Cheng C."/>
            <person name="Correa L.G."/>
            <person name="Dacre M."/>
            <person name="DeBarry J."/>
            <person name="Dreyer I."/>
            <person name="Elias M."/>
            <person name="Engstrom E.M."/>
            <person name="Estelle M."/>
            <person name="Feng L."/>
            <person name="Finet C."/>
            <person name="Floyd S.K."/>
            <person name="Frommer W.B."/>
            <person name="Fujita T."/>
            <person name="Gramzow L."/>
            <person name="Gutensohn M."/>
            <person name="Harholt J."/>
            <person name="Hattori M."/>
            <person name="Heyl A."/>
            <person name="Hirai T."/>
            <person name="Hiwatashi Y."/>
            <person name="Ishikawa M."/>
            <person name="Iwata M."/>
            <person name="Karol K.G."/>
            <person name="Koehler B."/>
            <person name="Kolukisaoglu U."/>
            <person name="Kubo M."/>
            <person name="Kurata T."/>
            <person name="Lalonde S."/>
            <person name="Li K."/>
            <person name="Li Y."/>
            <person name="Litt A."/>
            <person name="Lyons E."/>
            <person name="Manning G."/>
            <person name="Maruyama T."/>
            <person name="Michael T.P."/>
            <person name="Mikami K."/>
            <person name="Miyazaki S."/>
            <person name="Morinaga S."/>
            <person name="Murata T."/>
            <person name="Mueller-Roeber B."/>
            <person name="Nelson D.R."/>
            <person name="Obara M."/>
            <person name="Oguri Y."/>
            <person name="Olmstead R.G."/>
            <person name="Onodera N."/>
            <person name="Petersen B.L."/>
            <person name="Pils B."/>
            <person name="Prigge M."/>
            <person name="Rensing S.A."/>
            <person name="Riano-Pachon D.M."/>
            <person name="Roberts A.W."/>
            <person name="Sato Y."/>
            <person name="Scheller H.V."/>
            <person name="Schulz B."/>
            <person name="Schulz C."/>
            <person name="Shakirov E.V."/>
            <person name="Shibagaki N."/>
            <person name="Shinohara N."/>
            <person name="Shippen D.E."/>
            <person name="Soerensen I."/>
            <person name="Sotooka R."/>
            <person name="Sugimoto N."/>
            <person name="Sugita M."/>
            <person name="Sumikawa N."/>
            <person name="Tanurdzic M."/>
            <person name="Theissen G."/>
            <person name="Ulvskov P."/>
            <person name="Wakazuki S."/>
            <person name="Weng J.K."/>
            <person name="Willats W.W."/>
            <person name="Wipf D."/>
            <person name="Wolf P.G."/>
            <person name="Yang L."/>
            <person name="Zimmer A.D."/>
            <person name="Zhu Q."/>
            <person name="Mitros T."/>
            <person name="Hellsten U."/>
            <person name="Loque D."/>
            <person name="Otillar R."/>
            <person name="Salamov A."/>
            <person name="Schmutz J."/>
            <person name="Shapiro H."/>
            <person name="Lindquist E."/>
            <person name="Lucas S."/>
            <person name="Rokhsar D."/>
            <person name="Grigoriev I.V."/>
        </authorList>
    </citation>
    <scope>NUCLEOTIDE SEQUENCE [LARGE SCALE GENOMIC DNA]</scope>
</reference>
<dbReference type="Proteomes" id="UP000001514">
    <property type="component" value="Unassembled WGS sequence"/>
</dbReference>
<evidence type="ECO:0000256" key="3">
    <source>
        <dbReference type="ARBA" id="ARBA00022692"/>
    </source>
</evidence>
<keyword evidence="5" id="KW-0472">Membrane</keyword>
<proteinExistence type="inferred from homology"/>
<dbReference type="InterPro" id="IPR044644">
    <property type="entry name" value="DinF-like"/>
</dbReference>
<evidence type="ECO:0000256" key="1">
    <source>
        <dbReference type="ARBA" id="ARBA00004141"/>
    </source>
</evidence>
<keyword evidence="3" id="KW-0812">Transmembrane</keyword>
<comment type="similarity">
    <text evidence="2">Belongs to the multi antimicrobial extrusion (MATE) (TC 2.A.66.1) family.</text>
</comment>
<comment type="subcellular location">
    <subcellularLocation>
        <location evidence="1">Membrane</location>
        <topology evidence="1">Multi-pass membrane protein</topology>
    </subcellularLocation>
</comment>
<keyword evidence="7" id="KW-1185">Reference proteome</keyword>
<evidence type="ECO:0000313" key="7">
    <source>
        <dbReference type="Proteomes" id="UP000001514"/>
    </source>
</evidence>
<protein>
    <recommendedName>
        <fullName evidence="8">Polysaccharide biosynthesis protein C-terminal domain-containing protein</fullName>
    </recommendedName>
</protein>
<dbReference type="eggNOG" id="KOG1347">
    <property type="taxonomic scope" value="Eukaryota"/>
</dbReference>
<name>D8QUJ3_SELML</name>
<evidence type="ECO:0000256" key="5">
    <source>
        <dbReference type="ARBA" id="ARBA00023136"/>
    </source>
</evidence>
<sequence>MRDGAFWSAIVSALAQNGQVLRDLVLAAVNPLVTEIRGIFSVSFFLTAHAQNVEAWRWEASSQTKGATLDSRRKNLRWSIELRLHELRFWNGAEKEARLPHGESPLTPSAISSALSCVCFGDLPSEGSEMRGPEAPRSSHIDGADTKITTQDGGVHAASLMSRVFVGEKNLALVPAAASYIGNGCAECKVGLSVILRLQSPLRALLVATVVNGAGDVLLCTFLGYGIASAAWATSLSQYVAGFLMLKALKAKDYDPLAVAVPRMKDLTLMIEIAASNHALQGVQMNFKTFKVKLIEFQGLDKPLGQTAQSFMPELISGKNRDMKQDRKLKRTKNKAFQSIPFFPTGTNCFDHSSSLEQYLDLR</sequence>
<dbReference type="STRING" id="88036.D8QUJ3"/>
<dbReference type="PANTHER" id="PTHR42893:SF9">
    <property type="entry name" value="PROTEIN DETOXIFICATION 46, CHLOROPLASTIC"/>
    <property type="match status" value="1"/>
</dbReference>
<dbReference type="GO" id="GO:0022857">
    <property type="term" value="F:transmembrane transporter activity"/>
    <property type="evidence" value="ECO:0000318"/>
    <property type="project" value="GO_Central"/>
</dbReference>
<evidence type="ECO:0008006" key="8">
    <source>
        <dbReference type="Google" id="ProtNLM"/>
    </source>
</evidence>
<organism evidence="7">
    <name type="scientific">Selaginella moellendorffii</name>
    <name type="common">Spikemoss</name>
    <dbReference type="NCBI Taxonomy" id="88036"/>
    <lineage>
        <taxon>Eukaryota</taxon>
        <taxon>Viridiplantae</taxon>
        <taxon>Streptophyta</taxon>
        <taxon>Embryophyta</taxon>
        <taxon>Tracheophyta</taxon>
        <taxon>Lycopodiopsida</taxon>
        <taxon>Selaginellales</taxon>
        <taxon>Selaginellaceae</taxon>
        <taxon>Selaginella</taxon>
    </lineage>
</organism>
<dbReference type="InParanoid" id="D8QUJ3"/>
<evidence type="ECO:0000313" key="6">
    <source>
        <dbReference type="EMBL" id="EFJ36303.1"/>
    </source>
</evidence>
<evidence type="ECO:0000256" key="4">
    <source>
        <dbReference type="ARBA" id="ARBA00022989"/>
    </source>
</evidence>
<dbReference type="PANTHER" id="PTHR42893">
    <property type="entry name" value="PROTEIN DETOXIFICATION 44, CHLOROPLASTIC-RELATED"/>
    <property type="match status" value="1"/>
</dbReference>
<dbReference type="GO" id="GO:0016020">
    <property type="term" value="C:membrane"/>
    <property type="evidence" value="ECO:0007669"/>
    <property type="project" value="UniProtKB-SubCell"/>
</dbReference>
<dbReference type="AlphaFoldDB" id="D8QUJ3"/>